<dbReference type="EMBL" id="VIGI01000003">
    <property type="protein sequence ID" value="KAB8302782.1"/>
    <property type="molecule type" value="Genomic_DNA"/>
</dbReference>
<keyword evidence="1" id="KW-0812">Transmembrane</keyword>
<comment type="caution">
    <text evidence="2">The sequence shown here is derived from an EMBL/GenBank/DDBJ whole genome shotgun (WGS) entry which is preliminary data.</text>
</comment>
<accession>A0A5N6KGF8</accession>
<sequence>MLSLRYQYLYGHKFSLCVCEVAKEELWEKKSVGSLSLDLYRAFKFLLWINLFFIRVISFIVSLKTKAGIAHPVKHY</sequence>
<feature type="transmembrane region" description="Helical" evidence="1">
    <location>
        <begin position="45"/>
        <end position="63"/>
    </location>
</feature>
<proteinExistence type="predicted"/>
<name>A0A5N6KGF8_MONLA</name>
<organism evidence="2 3">
    <name type="scientific">Monilinia laxa</name>
    <name type="common">Brown rot fungus</name>
    <name type="synonym">Sclerotinia laxa</name>
    <dbReference type="NCBI Taxonomy" id="61186"/>
    <lineage>
        <taxon>Eukaryota</taxon>
        <taxon>Fungi</taxon>
        <taxon>Dikarya</taxon>
        <taxon>Ascomycota</taxon>
        <taxon>Pezizomycotina</taxon>
        <taxon>Leotiomycetes</taxon>
        <taxon>Helotiales</taxon>
        <taxon>Sclerotiniaceae</taxon>
        <taxon>Monilinia</taxon>
    </lineage>
</organism>
<protein>
    <submittedName>
        <fullName evidence="2">Uncharacterized protein</fullName>
    </submittedName>
</protein>
<dbReference type="Proteomes" id="UP000326757">
    <property type="component" value="Unassembled WGS sequence"/>
</dbReference>
<evidence type="ECO:0000313" key="3">
    <source>
        <dbReference type="Proteomes" id="UP000326757"/>
    </source>
</evidence>
<keyword evidence="1" id="KW-0472">Membrane</keyword>
<gene>
    <name evidence="2" type="ORF">EYC80_006128</name>
</gene>
<reference evidence="2 3" key="1">
    <citation type="submission" date="2019-06" db="EMBL/GenBank/DDBJ databases">
        <title>Genome Sequence of the Brown Rot Fungal Pathogen Monilinia laxa.</title>
        <authorList>
            <person name="De Miccolis Angelini R.M."/>
            <person name="Landi L."/>
            <person name="Abate D."/>
            <person name="Pollastro S."/>
            <person name="Romanazzi G."/>
            <person name="Faretra F."/>
        </authorList>
    </citation>
    <scope>NUCLEOTIDE SEQUENCE [LARGE SCALE GENOMIC DNA]</scope>
    <source>
        <strain evidence="2 3">Mlax316</strain>
    </source>
</reference>
<evidence type="ECO:0000313" key="2">
    <source>
        <dbReference type="EMBL" id="KAB8302782.1"/>
    </source>
</evidence>
<evidence type="ECO:0000256" key="1">
    <source>
        <dbReference type="SAM" id="Phobius"/>
    </source>
</evidence>
<dbReference type="AlphaFoldDB" id="A0A5N6KGF8"/>
<keyword evidence="1" id="KW-1133">Transmembrane helix</keyword>
<keyword evidence="3" id="KW-1185">Reference proteome</keyword>